<comment type="caution">
    <text evidence="1">The sequence shown here is derived from an EMBL/GenBank/DDBJ whole genome shotgun (WGS) entry which is preliminary data.</text>
</comment>
<accession>A0ABW2LEC0</accession>
<evidence type="ECO:0000313" key="1">
    <source>
        <dbReference type="EMBL" id="MFC7339658.1"/>
    </source>
</evidence>
<dbReference type="Proteomes" id="UP001596472">
    <property type="component" value="Unassembled WGS sequence"/>
</dbReference>
<dbReference type="RefSeq" id="WP_379716896.1">
    <property type="nucleotide sequence ID" value="NZ_JBHTBS010000031.1"/>
</dbReference>
<dbReference type="EMBL" id="JBHTBS010000031">
    <property type="protein sequence ID" value="MFC7339658.1"/>
    <property type="molecule type" value="Genomic_DNA"/>
</dbReference>
<sequence>MERFLAGMGSSQSGENVADDLYFDAMESPTIEEQRRLLDEALQVDPGHVDANLSRLDHLDLSFEEELKMLEKIEAIAAKQLGKEFETGRGHFWGIIETRPYMRTRARKADVLWNLGRVGEAVEEWKGMIELNPNDNQGVRSQLLCSLLELGRIDEAAALLKRYDEAAYSTAAAYGVVLERFLSGDEDSATEALGSARGQNGFTEAYLKGHRRIPRRMPHSYSMGSREEAVCFAEFLQRAWQAHPEALRWLTTMKK</sequence>
<evidence type="ECO:0008006" key="3">
    <source>
        <dbReference type="Google" id="ProtNLM"/>
    </source>
</evidence>
<evidence type="ECO:0000313" key="2">
    <source>
        <dbReference type="Proteomes" id="UP001596472"/>
    </source>
</evidence>
<dbReference type="Gene3D" id="1.25.40.10">
    <property type="entry name" value="Tetratricopeptide repeat domain"/>
    <property type="match status" value="1"/>
</dbReference>
<dbReference type="InterPro" id="IPR011990">
    <property type="entry name" value="TPR-like_helical_dom_sf"/>
</dbReference>
<name>A0ABW2LEC0_9BACT</name>
<reference evidence="2" key="1">
    <citation type="journal article" date="2019" name="Int. J. Syst. Evol. Microbiol.">
        <title>The Global Catalogue of Microorganisms (GCM) 10K type strain sequencing project: providing services to taxonomists for standard genome sequencing and annotation.</title>
        <authorList>
            <consortium name="The Broad Institute Genomics Platform"/>
            <consortium name="The Broad Institute Genome Sequencing Center for Infectious Disease"/>
            <person name="Wu L."/>
            <person name="Ma J."/>
        </authorList>
    </citation>
    <scope>NUCLEOTIDE SEQUENCE [LARGE SCALE GENOMIC DNA]</scope>
    <source>
        <strain evidence="2">CGMCC 4.1467</strain>
    </source>
</reference>
<gene>
    <name evidence="1" type="ORF">ACFQY0_20910</name>
</gene>
<keyword evidence="2" id="KW-1185">Reference proteome</keyword>
<organism evidence="1 2">
    <name type="scientific">Haloferula chungangensis</name>
    <dbReference type="NCBI Taxonomy" id="1048331"/>
    <lineage>
        <taxon>Bacteria</taxon>
        <taxon>Pseudomonadati</taxon>
        <taxon>Verrucomicrobiota</taxon>
        <taxon>Verrucomicrobiia</taxon>
        <taxon>Verrucomicrobiales</taxon>
        <taxon>Verrucomicrobiaceae</taxon>
        <taxon>Haloferula</taxon>
    </lineage>
</organism>
<dbReference type="SUPFAM" id="SSF48452">
    <property type="entry name" value="TPR-like"/>
    <property type="match status" value="1"/>
</dbReference>
<proteinExistence type="predicted"/>
<protein>
    <recommendedName>
        <fullName evidence="3">Tetratricopeptide repeat protein</fullName>
    </recommendedName>
</protein>